<dbReference type="KEGG" id="kak:Kalk_15700"/>
<feature type="domain" description="DSP-PTPase phosphatase fused to NAD+ Kinase" evidence="1">
    <location>
        <begin position="65"/>
        <end position="172"/>
    </location>
</feature>
<dbReference type="SUPFAM" id="SSF52799">
    <property type="entry name" value="(Phosphotyrosine protein) phosphatases II"/>
    <property type="match status" value="1"/>
</dbReference>
<protein>
    <recommendedName>
        <fullName evidence="1">DSP-PTPase phosphatase fused to NAD+ Kinase domain-containing protein</fullName>
    </recommendedName>
</protein>
<dbReference type="InterPro" id="IPR029021">
    <property type="entry name" value="Prot-tyrosine_phosphatase-like"/>
</dbReference>
<dbReference type="Gene3D" id="3.90.190.10">
    <property type="entry name" value="Protein tyrosine phosphatase superfamily"/>
    <property type="match status" value="1"/>
</dbReference>
<keyword evidence="3" id="KW-1185">Reference proteome</keyword>
<name>A0A2K9LNF4_9GAMM</name>
<dbReference type="Pfam" id="PF22741">
    <property type="entry name" value="PTP-NADK"/>
    <property type="match status" value="1"/>
</dbReference>
<evidence type="ECO:0000313" key="2">
    <source>
        <dbReference type="EMBL" id="AUM13780.1"/>
    </source>
</evidence>
<dbReference type="AlphaFoldDB" id="A0A2K9LNF4"/>
<dbReference type="CDD" id="cd14503">
    <property type="entry name" value="PTP-bact"/>
    <property type="match status" value="1"/>
</dbReference>
<gene>
    <name evidence="2" type="ORF">Kalk_15700</name>
</gene>
<dbReference type="InterPro" id="IPR055214">
    <property type="entry name" value="PTP-NADK"/>
</dbReference>
<dbReference type="OrthoDB" id="7391097at2"/>
<organism evidence="2 3">
    <name type="scientific">Ketobacter alkanivorans</name>
    <dbReference type="NCBI Taxonomy" id="1917421"/>
    <lineage>
        <taxon>Bacteria</taxon>
        <taxon>Pseudomonadati</taxon>
        <taxon>Pseudomonadota</taxon>
        <taxon>Gammaproteobacteria</taxon>
        <taxon>Pseudomonadales</taxon>
        <taxon>Ketobacteraceae</taxon>
        <taxon>Ketobacter</taxon>
    </lineage>
</organism>
<sequence length="191" mass="21416">MNTLDKIREMIGLTDLRFFNSASTTRTSLGFVKSLFRNGEDSAAIERDGLQGIFNYHPISEQIVTSGQPSPGHFPLIRAAGFTTVINLAPHGAENALPNEAELVQQQGMQYLHIPVAFDNPTEADFKRFCDAIDAAKQEKIFVHCAANMRVSAFIFRYRTQVLREDANTAQRDLHTLWKPFGVWAEFIAKA</sequence>
<dbReference type="Proteomes" id="UP000235116">
    <property type="component" value="Chromosome"/>
</dbReference>
<dbReference type="EMBL" id="CP022684">
    <property type="protein sequence ID" value="AUM13780.1"/>
    <property type="molecule type" value="Genomic_DNA"/>
</dbReference>
<proteinExistence type="predicted"/>
<evidence type="ECO:0000313" key="3">
    <source>
        <dbReference type="Proteomes" id="UP000235116"/>
    </source>
</evidence>
<accession>A0A2K9LNF4</accession>
<dbReference type="RefSeq" id="WP_101895155.1">
    <property type="nucleotide sequence ID" value="NZ_CP022684.1"/>
</dbReference>
<evidence type="ECO:0000259" key="1">
    <source>
        <dbReference type="Pfam" id="PF22741"/>
    </source>
</evidence>
<reference evidence="3" key="1">
    <citation type="submission" date="2017-08" db="EMBL/GenBank/DDBJ databases">
        <title>Direct submision.</title>
        <authorList>
            <person name="Kim S.-J."/>
            <person name="Rhee S.-K."/>
        </authorList>
    </citation>
    <scope>NUCLEOTIDE SEQUENCE [LARGE SCALE GENOMIC DNA]</scope>
    <source>
        <strain evidence="3">GI5</strain>
    </source>
</reference>